<comment type="caution">
    <text evidence="2">The sequence shown here is derived from an EMBL/GenBank/DDBJ whole genome shotgun (WGS) entry which is preliminary data.</text>
</comment>
<organism evidence="2">
    <name type="scientific">Thermococcus litoralis</name>
    <dbReference type="NCBI Taxonomy" id="2265"/>
    <lineage>
        <taxon>Archaea</taxon>
        <taxon>Methanobacteriati</taxon>
        <taxon>Methanobacteriota</taxon>
        <taxon>Thermococci</taxon>
        <taxon>Thermococcales</taxon>
        <taxon>Thermococcaceae</taxon>
        <taxon>Thermococcus</taxon>
    </lineage>
</organism>
<gene>
    <name evidence="2" type="ORF">ENL40_04570</name>
</gene>
<evidence type="ECO:0000313" key="2">
    <source>
        <dbReference type="EMBL" id="HHI00732.1"/>
    </source>
</evidence>
<feature type="domain" description="HEPN" evidence="1">
    <location>
        <begin position="13"/>
        <end position="124"/>
    </location>
</feature>
<dbReference type="Gene3D" id="1.20.120.330">
    <property type="entry name" value="Nucleotidyltransferases domain 2"/>
    <property type="match status" value="1"/>
</dbReference>
<protein>
    <submittedName>
        <fullName evidence="2">HEPN domain-containing protein</fullName>
    </submittedName>
</protein>
<dbReference type="EMBL" id="DRTU01000192">
    <property type="protein sequence ID" value="HHI00732.1"/>
    <property type="molecule type" value="Genomic_DNA"/>
</dbReference>
<sequence length="134" mass="15259">MKRNSLEEGRRWLLQAERDLDDAEFSLSGERYNLACFLAQQASEKALKAFLYAKGEERVFGHSVAELLKRAMEHDKSFEECKSASVLDKYYIPTRYPNGLPGGVPYEAFDEVDARRAIELAKSVIGIVKKKLKL</sequence>
<evidence type="ECO:0000259" key="1">
    <source>
        <dbReference type="PROSITE" id="PS50910"/>
    </source>
</evidence>
<dbReference type="AlphaFoldDB" id="A0A7C5PA78"/>
<name>A0A7C5PA78_THELI</name>
<dbReference type="SUPFAM" id="SSF81593">
    <property type="entry name" value="Nucleotidyltransferase substrate binding subunit/domain"/>
    <property type="match status" value="1"/>
</dbReference>
<proteinExistence type="predicted"/>
<dbReference type="Proteomes" id="UP000886217">
    <property type="component" value="Unassembled WGS sequence"/>
</dbReference>
<dbReference type="PROSITE" id="PS50910">
    <property type="entry name" value="HEPN"/>
    <property type="match status" value="1"/>
</dbReference>
<dbReference type="InterPro" id="IPR007842">
    <property type="entry name" value="HEPN_dom"/>
</dbReference>
<dbReference type="Pfam" id="PF05168">
    <property type="entry name" value="HEPN"/>
    <property type="match status" value="1"/>
</dbReference>
<dbReference type="SMART" id="SM00748">
    <property type="entry name" value="HEPN"/>
    <property type="match status" value="1"/>
</dbReference>
<accession>A0A7C5PA78</accession>
<reference evidence="2" key="1">
    <citation type="journal article" date="2020" name="mSystems">
        <title>Genome- and Community-Level Interaction Insights into Carbon Utilization and Element Cycling Functions of Hydrothermarchaeota in Hydrothermal Sediment.</title>
        <authorList>
            <person name="Zhou Z."/>
            <person name="Liu Y."/>
            <person name="Xu W."/>
            <person name="Pan J."/>
            <person name="Luo Z.H."/>
            <person name="Li M."/>
        </authorList>
    </citation>
    <scope>NUCLEOTIDE SEQUENCE [LARGE SCALE GENOMIC DNA]</scope>
    <source>
        <strain evidence="2">HyVt-93</strain>
    </source>
</reference>